<feature type="chain" id="PRO_5046259967" description="Lipoprotein" evidence="1">
    <location>
        <begin position="23"/>
        <end position="534"/>
    </location>
</feature>
<evidence type="ECO:0000313" key="2">
    <source>
        <dbReference type="EMBL" id="BDA80708.1"/>
    </source>
</evidence>
<protein>
    <recommendedName>
        <fullName evidence="4">Lipoprotein</fullName>
    </recommendedName>
</protein>
<keyword evidence="1" id="KW-0732">Signal</keyword>
<organism evidence="2 3">
    <name type="scientific">Leptospira kobayashii</name>
    <dbReference type="NCBI Taxonomy" id="1917830"/>
    <lineage>
        <taxon>Bacteria</taxon>
        <taxon>Pseudomonadati</taxon>
        <taxon>Spirochaetota</taxon>
        <taxon>Spirochaetia</taxon>
        <taxon>Leptospirales</taxon>
        <taxon>Leptospiraceae</taxon>
        <taxon>Leptospira</taxon>
    </lineage>
</organism>
<sequence>MKSKVIYLLLVIFSSCKFPQLASPETMDLLFLLRLRDQTPDTRLTIIYNGKSYESGTVIDFGIKNAFSLNSFPVILKNTGKLPFTLYQTDGPPYTLETTSMGTFTIKADETVPATWPAGYEQKVTLTIIPDAEPKNLWNLNLKISSPTAVTFPFGFSLFSKGGTTGKIMFVSGASSIAADDGVLSYIVNTTSGTLSGKQQIQVGNGCTPARLAASYGNKFIYFTRSDAAPAYLKGVSVNSDGASFTTLTNSPFTSLVNISFLKGIPNTERLFYRIGDLYTTQTNSTTGDLSSFAGPFGFSCGGSIRFALSPKGDYVFSLPAVPTTNDTQVFRIGTDGSLTSTYLGGDSNPSNRLTLHAKSLTNDYLFSAPHTSLPGVNNLKVTSLLRRKVKSDGTLDSVDKDFPLTTEGAQYFHFEGHPNDKFFYLGGVISGTPDQGVIQIVKHDLESGELTPVYPSIKPTGALAVDSIRISPDGKILAAATTVSIGLCSSSLCIKNIHMYKIGADGGLTELGVTSIPSSGGSNFGIEWGAASN</sequence>
<dbReference type="PROSITE" id="PS51257">
    <property type="entry name" value="PROKAR_LIPOPROTEIN"/>
    <property type="match status" value="1"/>
</dbReference>
<name>A0ABM7UNU2_9LEPT</name>
<proteinExistence type="predicted"/>
<dbReference type="Gene3D" id="2.130.10.10">
    <property type="entry name" value="YVTN repeat-like/Quinoprotein amine dehydrogenase"/>
    <property type="match status" value="1"/>
</dbReference>
<dbReference type="InterPro" id="IPR015943">
    <property type="entry name" value="WD40/YVTN_repeat-like_dom_sf"/>
</dbReference>
<accession>A0ABM7UNU2</accession>
<reference evidence="2 3" key="1">
    <citation type="submission" date="2021-08" db="EMBL/GenBank/DDBJ databases">
        <title>Complete genome sequence of Leptospira kobayashii strain E30.</title>
        <authorList>
            <person name="Nakao R."/>
            <person name="Nakamura S."/>
            <person name="Masuzawa T."/>
            <person name="Koizumi N."/>
        </authorList>
    </citation>
    <scope>NUCLEOTIDE SEQUENCE [LARGE SCALE GENOMIC DNA]</scope>
    <source>
        <strain evidence="2 3">E30</strain>
    </source>
</reference>
<gene>
    <name evidence="2" type="ORF">LPTSP3_g36380</name>
</gene>
<evidence type="ECO:0000313" key="3">
    <source>
        <dbReference type="Proteomes" id="UP000245263"/>
    </source>
</evidence>
<keyword evidence="3" id="KW-1185">Reference proteome</keyword>
<dbReference type="SUPFAM" id="SSF82171">
    <property type="entry name" value="DPP6 N-terminal domain-like"/>
    <property type="match status" value="1"/>
</dbReference>
<evidence type="ECO:0000256" key="1">
    <source>
        <dbReference type="SAM" id="SignalP"/>
    </source>
</evidence>
<dbReference type="EMBL" id="AP025029">
    <property type="protein sequence ID" value="BDA80708.1"/>
    <property type="molecule type" value="Genomic_DNA"/>
</dbReference>
<dbReference type="Proteomes" id="UP000245263">
    <property type="component" value="Chromosome 2"/>
</dbReference>
<feature type="signal peptide" evidence="1">
    <location>
        <begin position="1"/>
        <end position="22"/>
    </location>
</feature>
<dbReference type="RefSeq" id="WP_109022237.1">
    <property type="nucleotide sequence ID" value="NZ_AP025029.1"/>
</dbReference>
<evidence type="ECO:0008006" key="4">
    <source>
        <dbReference type="Google" id="ProtNLM"/>
    </source>
</evidence>